<dbReference type="EMBL" id="CP104064">
    <property type="protein sequence ID" value="WAH36127.1"/>
    <property type="molecule type" value="Genomic_DNA"/>
</dbReference>
<organism evidence="4 5">
    <name type="scientific">Alicyclobacillus dauci</name>
    <dbReference type="NCBI Taxonomy" id="1475485"/>
    <lineage>
        <taxon>Bacteria</taxon>
        <taxon>Bacillati</taxon>
        <taxon>Bacillota</taxon>
        <taxon>Bacilli</taxon>
        <taxon>Bacillales</taxon>
        <taxon>Alicyclobacillaceae</taxon>
        <taxon>Alicyclobacillus</taxon>
    </lineage>
</organism>
<sequence length="362" mass="40435">MRVLLGINRLWRGGGTETHVMTLADRLKKMGHRVVIFTSGGGWVQKARNLGIPVHVERDLRSSTSKGQQAFRKFVRINQFDLVHVHDGPTLGLASRALVGRKDMPPIVYTLHGSYVGMSTLLQASRKAKAIICVSPTMRRTFLRKVPTVPGKVTVVSNGIRGDVFHPSAASGRAFRMTHKIPLNAFVIGYSARFTFDKTELGRRVVRVLRRYVKNNPNVHVVVAGRNSKNVVSPESRLHVLGHVEDMQNYYNACDALIGTARVATEGIACGVPTICIGKGGFHGRVTSENLTRMFRTNFGDHSTTVYWKNVDLLREIRAFQRDRTAIVTETGNVRARVIRRLSAEQMARRTELVYKQAVRAN</sequence>
<keyword evidence="2" id="KW-0808">Transferase</keyword>
<reference evidence="4" key="1">
    <citation type="submission" date="2022-08" db="EMBL/GenBank/DDBJ databases">
        <title>Alicyclobacillus dauci DSM2870, complete genome.</title>
        <authorList>
            <person name="Wang Q."/>
            <person name="Cai R."/>
            <person name="Wang Z."/>
        </authorList>
    </citation>
    <scope>NUCLEOTIDE SEQUENCE</scope>
    <source>
        <strain evidence="4">DSM 28700</strain>
    </source>
</reference>
<keyword evidence="1" id="KW-0328">Glycosyltransferase</keyword>
<dbReference type="Proteomes" id="UP001164803">
    <property type="component" value="Chromosome"/>
</dbReference>
<dbReference type="RefSeq" id="WP_268043435.1">
    <property type="nucleotide sequence ID" value="NZ_CP104064.1"/>
</dbReference>
<dbReference type="PANTHER" id="PTHR12526">
    <property type="entry name" value="GLYCOSYLTRANSFERASE"/>
    <property type="match status" value="1"/>
</dbReference>
<evidence type="ECO:0000259" key="3">
    <source>
        <dbReference type="Pfam" id="PF13439"/>
    </source>
</evidence>
<protein>
    <submittedName>
        <fullName evidence="4">Glycosyltransferase family 4 protein</fullName>
    </submittedName>
</protein>
<dbReference type="SUPFAM" id="SSF53756">
    <property type="entry name" value="UDP-Glycosyltransferase/glycogen phosphorylase"/>
    <property type="match status" value="1"/>
</dbReference>
<dbReference type="PANTHER" id="PTHR12526:SF510">
    <property type="entry name" value="D-INOSITOL 3-PHOSPHATE GLYCOSYLTRANSFERASE"/>
    <property type="match status" value="1"/>
</dbReference>
<evidence type="ECO:0000256" key="1">
    <source>
        <dbReference type="ARBA" id="ARBA00022676"/>
    </source>
</evidence>
<dbReference type="Gene3D" id="3.40.50.2000">
    <property type="entry name" value="Glycogen Phosphorylase B"/>
    <property type="match status" value="2"/>
</dbReference>
<evidence type="ECO:0000313" key="4">
    <source>
        <dbReference type="EMBL" id="WAH36127.1"/>
    </source>
</evidence>
<keyword evidence="5" id="KW-1185">Reference proteome</keyword>
<dbReference type="Pfam" id="PF13439">
    <property type="entry name" value="Glyco_transf_4"/>
    <property type="match status" value="1"/>
</dbReference>
<name>A0ABY6Z087_9BACL</name>
<feature type="domain" description="Glycosyltransferase subfamily 4-like N-terminal" evidence="3">
    <location>
        <begin position="14"/>
        <end position="160"/>
    </location>
</feature>
<dbReference type="Pfam" id="PF13692">
    <property type="entry name" value="Glyco_trans_1_4"/>
    <property type="match status" value="1"/>
</dbReference>
<proteinExistence type="predicted"/>
<accession>A0ABY6Z087</accession>
<dbReference type="InterPro" id="IPR028098">
    <property type="entry name" value="Glyco_trans_4-like_N"/>
</dbReference>
<evidence type="ECO:0000313" key="5">
    <source>
        <dbReference type="Proteomes" id="UP001164803"/>
    </source>
</evidence>
<evidence type="ECO:0000256" key="2">
    <source>
        <dbReference type="ARBA" id="ARBA00022679"/>
    </source>
</evidence>
<dbReference type="CDD" id="cd03801">
    <property type="entry name" value="GT4_PimA-like"/>
    <property type="match status" value="1"/>
</dbReference>
<gene>
    <name evidence="4" type="ORF">NZD86_18035</name>
</gene>